<name>E9E1F7_METAQ</name>
<evidence type="ECO:0000313" key="3">
    <source>
        <dbReference type="Proteomes" id="UP000002499"/>
    </source>
</evidence>
<organism evidence="3">
    <name type="scientific">Metarhizium acridum (strain CQMa 102)</name>
    <dbReference type="NCBI Taxonomy" id="655827"/>
    <lineage>
        <taxon>Eukaryota</taxon>
        <taxon>Fungi</taxon>
        <taxon>Dikarya</taxon>
        <taxon>Ascomycota</taxon>
        <taxon>Pezizomycotina</taxon>
        <taxon>Sordariomycetes</taxon>
        <taxon>Hypocreomycetidae</taxon>
        <taxon>Hypocreales</taxon>
        <taxon>Clavicipitaceae</taxon>
        <taxon>Metarhizium</taxon>
    </lineage>
</organism>
<dbReference type="GeneID" id="19248016"/>
<evidence type="ECO:0008006" key="4">
    <source>
        <dbReference type="Google" id="ProtNLM"/>
    </source>
</evidence>
<dbReference type="STRING" id="655827.E9E1F7"/>
<evidence type="ECO:0000313" key="2">
    <source>
        <dbReference type="EMBL" id="EFY90190.1"/>
    </source>
</evidence>
<dbReference type="Proteomes" id="UP000002499">
    <property type="component" value="Unassembled WGS sequence"/>
</dbReference>
<feature type="compositionally biased region" description="Acidic residues" evidence="1">
    <location>
        <begin position="89"/>
        <end position="99"/>
    </location>
</feature>
<protein>
    <recommendedName>
        <fullName evidence="4">U3 snoRNA associated</fullName>
    </recommendedName>
</protein>
<dbReference type="InterPro" id="IPR013268">
    <property type="entry name" value="UTP16"/>
</dbReference>
<feature type="compositionally biased region" description="Acidic residues" evidence="1">
    <location>
        <begin position="184"/>
        <end position="195"/>
    </location>
</feature>
<feature type="compositionally biased region" description="Polar residues" evidence="1">
    <location>
        <begin position="21"/>
        <end position="30"/>
    </location>
</feature>
<feature type="region of interest" description="Disordered" evidence="1">
    <location>
        <begin position="245"/>
        <end position="274"/>
    </location>
</feature>
<dbReference type="OMA" id="FTRQPEE"/>
<dbReference type="KEGG" id="maw:19248016"/>
<feature type="compositionally biased region" description="Basic and acidic residues" evidence="1">
    <location>
        <begin position="109"/>
        <end position="151"/>
    </location>
</feature>
<feature type="region of interest" description="Disordered" evidence="1">
    <location>
        <begin position="1"/>
        <end position="227"/>
    </location>
</feature>
<dbReference type="Pfam" id="PF08297">
    <property type="entry name" value="U3_snoRNA_assoc"/>
    <property type="match status" value="1"/>
</dbReference>
<dbReference type="OrthoDB" id="5245631at2759"/>
<feature type="compositionally biased region" description="Basic and acidic residues" evidence="1">
    <location>
        <begin position="211"/>
        <end position="226"/>
    </location>
</feature>
<dbReference type="GO" id="GO:0030515">
    <property type="term" value="F:snoRNA binding"/>
    <property type="evidence" value="ECO:0007669"/>
    <property type="project" value="InterPro"/>
</dbReference>
<gene>
    <name evidence="2" type="ORF">MAC_03705</name>
</gene>
<sequence length="274" mass="30392">MPVETRKRKAMAQAAIESAEPTPSQPTSTTKRQRKLPVRSKDDDQEPKADAPTAASKRSNVITFDDDGNADRELVIPAKPVEASKPAEQEEESDSDEAPEAVSTTKVAVEMKKSAQAEKKAAREQAAAEKQKRQQRDALFKQQASERKVETQTEEVLAPTQEVSGRKRSGKIVIPSVLPAEFLTDSDSEEEDEMESSLGQDLPRRRTVSGVEKRMSRDGRGPRDEVIGSTVYRISKKVDERLAPKARKYSKSTKDTLLKRGRAPVQGRSGFFKK</sequence>
<reference evidence="2 3" key="1">
    <citation type="journal article" date="2011" name="PLoS Genet.">
        <title>Genome sequencing and comparative transcriptomics of the model entomopathogenic fungi Metarhizium anisopliae and M. acridum.</title>
        <authorList>
            <person name="Gao Q."/>
            <person name="Jin K."/>
            <person name="Ying S.H."/>
            <person name="Zhang Y."/>
            <person name="Xiao G."/>
            <person name="Shang Y."/>
            <person name="Duan Z."/>
            <person name="Hu X."/>
            <person name="Xie X.Q."/>
            <person name="Zhou G."/>
            <person name="Peng G."/>
            <person name="Luo Z."/>
            <person name="Huang W."/>
            <person name="Wang B."/>
            <person name="Fang W."/>
            <person name="Wang S."/>
            <person name="Zhong Y."/>
            <person name="Ma L.J."/>
            <person name="St Leger R.J."/>
            <person name="Zhao G.P."/>
            <person name="Pei Y."/>
            <person name="Feng M.G."/>
            <person name="Xia Y."/>
            <person name="Wang C."/>
        </authorList>
    </citation>
    <scope>NUCLEOTIDE SEQUENCE [LARGE SCALE GENOMIC DNA]</scope>
    <source>
        <strain evidence="2 3">CQMa 102</strain>
    </source>
</reference>
<feature type="compositionally biased region" description="Basic and acidic residues" evidence="1">
    <location>
        <begin position="39"/>
        <end position="49"/>
    </location>
</feature>
<dbReference type="EMBL" id="GL698492">
    <property type="protein sequence ID" value="EFY90190.1"/>
    <property type="molecule type" value="Genomic_DNA"/>
</dbReference>
<keyword evidence="3" id="KW-1185">Reference proteome</keyword>
<evidence type="ECO:0000256" key="1">
    <source>
        <dbReference type="SAM" id="MobiDB-lite"/>
    </source>
</evidence>
<dbReference type="InParanoid" id="E9E1F7"/>
<feature type="compositionally biased region" description="Basic residues" evidence="1">
    <location>
        <begin position="1"/>
        <end position="10"/>
    </location>
</feature>
<accession>E9E1F7</accession>
<dbReference type="GO" id="GO:0006364">
    <property type="term" value="P:rRNA processing"/>
    <property type="evidence" value="ECO:0007669"/>
    <property type="project" value="InterPro"/>
</dbReference>
<dbReference type="HOGENOM" id="CLU_044746_0_0_1"/>
<dbReference type="AlphaFoldDB" id="E9E1F7"/>
<dbReference type="eggNOG" id="ENOG502S51X">
    <property type="taxonomic scope" value="Eukaryota"/>
</dbReference>
<proteinExistence type="predicted"/>